<dbReference type="PROSITE" id="PS50089">
    <property type="entry name" value="ZF_RING_2"/>
    <property type="match status" value="1"/>
</dbReference>
<evidence type="ECO:0000256" key="3">
    <source>
        <dbReference type="ARBA" id="ARBA00022833"/>
    </source>
</evidence>
<dbReference type="PANTHER" id="PTHR47361:SF4">
    <property type="entry name" value="RING_U-BOX SUPERFAMILY PROTEIN"/>
    <property type="match status" value="1"/>
</dbReference>
<evidence type="ECO:0000259" key="6">
    <source>
        <dbReference type="PROSITE" id="PS50089"/>
    </source>
</evidence>
<dbReference type="SUPFAM" id="SSF57850">
    <property type="entry name" value="RING/U-box"/>
    <property type="match status" value="1"/>
</dbReference>
<dbReference type="Gene3D" id="3.30.40.10">
    <property type="entry name" value="Zinc/RING finger domain, C3HC4 (zinc finger)"/>
    <property type="match status" value="1"/>
</dbReference>
<evidence type="ECO:0000256" key="4">
    <source>
        <dbReference type="PROSITE-ProRule" id="PRU00175"/>
    </source>
</evidence>
<reference evidence="7" key="1">
    <citation type="journal article" date="2018" name="DNA Res.">
        <title>Multiple hybrid de novo genome assembly of finger millet, an orphan allotetraploid crop.</title>
        <authorList>
            <person name="Hatakeyama M."/>
            <person name="Aluri S."/>
            <person name="Balachadran M.T."/>
            <person name="Sivarajan S.R."/>
            <person name="Patrignani A."/>
            <person name="Gruter S."/>
            <person name="Poveda L."/>
            <person name="Shimizu-Inatsugi R."/>
            <person name="Baeten J."/>
            <person name="Francoijs K.J."/>
            <person name="Nataraja K.N."/>
            <person name="Reddy Y.A.N."/>
            <person name="Phadnis S."/>
            <person name="Ravikumar R.L."/>
            <person name="Schlapbach R."/>
            <person name="Sreeman S.M."/>
            <person name="Shimizu K.K."/>
        </authorList>
    </citation>
    <scope>NUCLEOTIDE SEQUENCE</scope>
</reference>
<evidence type="ECO:0000256" key="5">
    <source>
        <dbReference type="SAM" id="MobiDB-lite"/>
    </source>
</evidence>
<evidence type="ECO:0000256" key="1">
    <source>
        <dbReference type="ARBA" id="ARBA00022723"/>
    </source>
</evidence>
<feature type="compositionally biased region" description="Polar residues" evidence="5">
    <location>
        <begin position="246"/>
        <end position="257"/>
    </location>
</feature>
<dbReference type="Pfam" id="PF13639">
    <property type="entry name" value="zf-RING_2"/>
    <property type="match status" value="1"/>
</dbReference>
<dbReference type="EMBL" id="BQKI01000004">
    <property type="protein sequence ID" value="GJM91856.1"/>
    <property type="molecule type" value="Genomic_DNA"/>
</dbReference>
<comment type="caution">
    <text evidence="7">The sequence shown here is derived from an EMBL/GenBank/DDBJ whole genome shotgun (WGS) entry which is preliminary data.</text>
</comment>
<gene>
    <name evidence="7" type="primary">ga08274</name>
    <name evidence="7" type="ORF">PR202_ga08274</name>
</gene>
<dbReference type="GO" id="GO:0008270">
    <property type="term" value="F:zinc ion binding"/>
    <property type="evidence" value="ECO:0007669"/>
    <property type="project" value="UniProtKB-KW"/>
</dbReference>
<keyword evidence="8" id="KW-1185">Reference proteome</keyword>
<sequence>MLSPWPPFHRTRLFAKPFLRPSAPVPPSSFPNPTPIGDTKLAPPFAADMAAAAADFPTTLPVEKAAAPGGGDRAAADCGVCAICLDKIALQETALVKGCDHAYCVTCILRWASYKQTPLCPQCKHPFEFLSVHHSLDGCIHDYLFEESVCLLLRAAWFEPLIVEPREEALEEDEFYHQYQYDDDEDDLDEESYYMSRSPSIRIGNRRWGDNGYIRGGRREARPRPAQNDSVDAGPSRTPKKKEATASGSGSGPVSTRTPKKKEASASGSGSGSVSKDVAGRRAKRAQKREAADKAAAEKHLKHLQRLGLSKTLEVPATVEVGPEANE</sequence>
<dbReference type="Proteomes" id="UP001054889">
    <property type="component" value="Unassembled WGS sequence"/>
</dbReference>
<proteinExistence type="predicted"/>
<dbReference type="InterPro" id="IPR058746">
    <property type="entry name" value="Znf_RING-type_Topors"/>
</dbReference>
<feature type="compositionally biased region" description="Low complexity" evidence="5">
    <location>
        <begin position="265"/>
        <end position="277"/>
    </location>
</feature>
<evidence type="ECO:0000313" key="8">
    <source>
        <dbReference type="Proteomes" id="UP001054889"/>
    </source>
</evidence>
<organism evidence="7 8">
    <name type="scientific">Eleusine coracana subsp. coracana</name>
    <dbReference type="NCBI Taxonomy" id="191504"/>
    <lineage>
        <taxon>Eukaryota</taxon>
        <taxon>Viridiplantae</taxon>
        <taxon>Streptophyta</taxon>
        <taxon>Embryophyta</taxon>
        <taxon>Tracheophyta</taxon>
        <taxon>Spermatophyta</taxon>
        <taxon>Magnoliopsida</taxon>
        <taxon>Liliopsida</taxon>
        <taxon>Poales</taxon>
        <taxon>Poaceae</taxon>
        <taxon>PACMAD clade</taxon>
        <taxon>Chloridoideae</taxon>
        <taxon>Cynodonteae</taxon>
        <taxon>Eleusininae</taxon>
        <taxon>Eleusine</taxon>
    </lineage>
</organism>
<evidence type="ECO:0000313" key="7">
    <source>
        <dbReference type="EMBL" id="GJM91856.1"/>
    </source>
</evidence>
<accession>A0AAV5C0U9</accession>
<dbReference type="InterPro" id="IPR017907">
    <property type="entry name" value="Znf_RING_CS"/>
</dbReference>
<protein>
    <recommendedName>
        <fullName evidence="6">RING-type domain-containing protein</fullName>
    </recommendedName>
</protein>
<evidence type="ECO:0000256" key="2">
    <source>
        <dbReference type="ARBA" id="ARBA00022771"/>
    </source>
</evidence>
<dbReference type="AlphaFoldDB" id="A0AAV5C0U9"/>
<reference evidence="7" key="2">
    <citation type="submission" date="2021-12" db="EMBL/GenBank/DDBJ databases">
        <title>Resequencing data analysis of finger millet.</title>
        <authorList>
            <person name="Hatakeyama M."/>
            <person name="Aluri S."/>
            <person name="Balachadran M.T."/>
            <person name="Sivarajan S.R."/>
            <person name="Poveda L."/>
            <person name="Shimizu-Inatsugi R."/>
            <person name="Schlapbach R."/>
            <person name="Sreeman S.M."/>
            <person name="Shimizu K.K."/>
        </authorList>
    </citation>
    <scope>NUCLEOTIDE SEQUENCE</scope>
</reference>
<dbReference type="InterPro" id="IPR001841">
    <property type="entry name" value="Znf_RING"/>
</dbReference>
<name>A0AAV5C0U9_ELECO</name>
<dbReference type="SMART" id="SM00184">
    <property type="entry name" value="RING"/>
    <property type="match status" value="1"/>
</dbReference>
<keyword evidence="1" id="KW-0479">Metal-binding</keyword>
<feature type="compositionally biased region" description="Basic and acidic residues" evidence="5">
    <location>
        <begin position="288"/>
        <end position="298"/>
    </location>
</feature>
<keyword evidence="3" id="KW-0862">Zinc</keyword>
<dbReference type="PANTHER" id="PTHR47361">
    <property type="entry name" value="RING/U-BOX SUPERFAMILY PROTEIN"/>
    <property type="match status" value="1"/>
</dbReference>
<feature type="region of interest" description="Disordered" evidence="5">
    <location>
        <begin position="308"/>
        <end position="327"/>
    </location>
</feature>
<feature type="domain" description="RING-type" evidence="6">
    <location>
        <begin position="81"/>
        <end position="124"/>
    </location>
</feature>
<keyword evidence="2 4" id="KW-0863">Zinc-finger</keyword>
<dbReference type="InterPro" id="IPR013083">
    <property type="entry name" value="Znf_RING/FYVE/PHD"/>
</dbReference>
<feature type="region of interest" description="Disordered" evidence="5">
    <location>
        <begin position="214"/>
        <end position="298"/>
    </location>
</feature>
<dbReference type="CDD" id="cd16574">
    <property type="entry name" value="RING-HC_Topors"/>
    <property type="match status" value="1"/>
</dbReference>
<dbReference type="PROSITE" id="PS00518">
    <property type="entry name" value="ZF_RING_1"/>
    <property type="match status" value="1"/>
</dbReference>